<feature type="transmembrane region" description="Helical" evidence="1">
    <location>
        <begin position="269"/>
        <end position="287"/>
    </location>
</feature>
<feature type="domain" description="Heparan-alpha-glucosaminide N-acetyltransferase catalytic" evidence="2">
    <location>
        <begin position="4"/>
        <end position="218"/>
    </location>
</feature>
<evidence type="ECO:0000313" key="4">
    <source>
        <dbReference type="Proteomes" id="UP000524404"/>
    </source>
</evidence>
<proteinExistence type="predicted"/>
<dbReference type="Proteomes" id="UP000524404">
    <property type="component" value="Unassembled WGS sequence"/>
</dbReference>
<feature type="transmembrane region" description="Helical" evidence="1">
    <location>
        <begin position="354"/>
        <end position="374"/>
    </location>
</feature>
<feature type="transmembrane region" description="Helical" evidence="1">
    <location>
        <begin position="85"/>
        <end position="107"/>
    </location>
</feature>
<name>A0A841F177_9BACT</name>
<feature type="transmembrane region" description="Helical" evidence="1">
    <location>
        <begin position="220"/>
        <end position="238"/>
    </location>
</feature>
<dbReference type="EMBL" id="JACHKT010000049">
    <property type="protein sequence ID" value="MBB6005551.1"/>
    <property type="molecule type" value="Genomic_DNA"/>
</dbReference>
<keyword evidence="4" id="KW-1185">Reference proteome</keyword>
<dbReference type="PANTHER" id="PTHR40407:SF1">
    <property type="entry name" value="HEPARAN-ALPHA-GLUCOSAMINIDE N-ACETYLTRANSFERASE CATALYTIC DOMAIN-CONTAINING PROTEIN"/>
    <property type="match status" value="1"/>
</dbReference>
<organism evidence="3 4">
    <name type="scientific">Arcicella rosea</name>
    <dbReference type="NCBI Taxonomy" id="502909"/>
    <lineage>
        <taxon>Bacteria</taxon>
        <taxon>Pseudomonadati</taxon>
        <taxon>Bacteroidota</taxon>
        <taxon>Cytophagia</taxon>
        <taxon>Cytophagales</taxon>
        <taxon>Flectobacillaceae</taxon>
        <taxon>Arcicella</taxon>
    </lineage>
</organism>
<feature type="transmembrane region" description="Helical" evidence="1">
    <location>
        <begin position="181"/>
        <end position="208"/>
    </location>
</feature>
<feature type="transmembrane region" description="Helical" evidence="1">
    <location>
        <begin position="140"/>
        <end position="161"/>
    </location>
</feature>
<evidence type="ECO:0000259" key="2">
    <source>
        <dbReference type="Pfam" id="PF07786"/>
    </source>
</evidence>
<evidence type="ECO:0000256" key="1">
    <source>
        <dbReference type="SAM" id="Phobius"/>
    </source>
</evidence>
<dbReference type="Pfam" id="PF07786">
    <property type="entry name" value="HGSNAT_cat"/>
    <property type="match status" value="1"/>
</dbReference>
<feature type="transmembrane region" description="Helical" evidence="1">
    <location>
        <begin position="113"/>
        <end position="133"/>
    </location>
</feature>
<sequence length="389" mass="44682">MDKRIHSIDFVRGLVMVIMAIDHVRDLMHVSSLSDDPTNLATTTPFLFFTRFITHFCAPTFVFLSGTSAYLSFKKQIDVKANQRFLLSRGLWLILLEYTIVNFGIWYNIHFSIIMSQVIGAIGFSFIILAALLRLSPKTIGIIGLVIILGHDLLTPLAFAIENPSLRFITSYLFASNLFQITPHFTFLISYPIIPWLGIMLLGYASGLIFELSADKRRKLLFQVGISMLVLFAALRWIDIYGDGAKWSVQKDAVFTFLSFINLSKYPPSLFYTLVTLGVMMLVLASVDTLKNKVVQIVSVYGKVPLFYYLIHWYLVHTTMIIVLFIQGFTWEEMDFSPFSFGRPKGVSGVELPMIYFIWLLIVIALFPLCKWYGDYKMTHKENKWLRYL</sequence>
<protein>
    <submittedName>
        <fullName evidence="3">Putative membrane protein</fullName>
    </submittedName>
</protein>
<feature type="transmembrane region" description="Helical" evidence="1">
    <location>
        <begin position="52"/>
        <end position="73"/>
    </location>
</feature>
<keyword evidence="1" id="KW-1133">Transmembrane helix</keyword>
<dbReference type="InterPro" id="IPR012429">
    <property type="entry name" value="HGSNAT_cat"/>
</dbReference>
<feature type="transmembrane region" description="Helical" evidence="1">
    <location>
        <begin position="307"/>
        <end position="329"/>
    </location>
</feature>
<gene>
    <name evidence="3" type="ORF">HNP25_004225</name>
</gene>
<dbReference type="PANTHER" id="PTHR40407">
    <property type="entry name" value="MEMBRANE PROTEIN-LIKE PROTEIN"/>
    <property type="match status" value="1"/>
</dbReference>
<accession>A0A841F177</accession>
<keyword evidence="1" id="KW-0472">Membrane</keyword>
<dbReference type="RefSeq" id="WP_184137475.1">
    <property type="nucleotide sequence ID" value="NZ_JACHKT010000049.1"/>
</dbReference>
<dbReference type="AlphaFoldDB" id="A0A841F177"/>
<reference evidence="3 4" key="1">
    <citation type="submission" date="2020-08" db="EMBL/GenBank/DDBJ databases">
        <title>Functional genomics of gut bacteria from endangered species of beetles.</title>
        <authorList>
            <person name="Carlos-Shanley C."/>
        </authorList>
    </citation>
    <scope>NUCLEOTIDE SEQUENCE [LARGE SCALE GENOMIC DNA]</scope>
    <source>
        <strain evidence="3 4">S00070</strain>
    </source>
</reference>
<comment type="caution">
    <text evidence="3">The sequence shown here is derived from an EMBL/GenBank/DDBJ whole genome shotgun (WGS) entry which is preliminary data.</text>
</comment>
<evidence type="ECO:0000313" key="3">
    <source>
        <dbReference type="EMBL" id="MBB6005551.1"/>
    </source>
</evidence>
<keyword evidence="1" id="KW-0812">Transmembrane</keyword>